<dbReference type="OrthoDB" id="338814at2759"/>
<dbReference type="PANTHER" id="PTHR13387:SF9">
    <property type="entry name" value="PROTEIN HGH1 HOMOLOG"/>
    <property type="match status" value="1"/>
</dbReference>
<reference evidence="4 5" key="1">
    <citation type="journal article" date="2018" name="Nat. Ecol. Evol.">
        <title>Pezizomycetes genomes reveal the molecular basis of ectomycorrhizal truffle lifestyle.</title>
        <authorList>
            <person name="Murat C."/>
            <person name="Payen T."/>
            <person name="Noel B."/>
            <person name="Kuo A."/>
            <person name="Morin E."/>
            <person name="Chen J."/>
            <person name="Kohler A."/>
            <person name="Krizsan K."/>
            <person name="Balestrini R."/>
            <person name="Da Silva C."/>
            <person name="Montanini B."/>
            <person name="Hainaut M."/>
            <person name="Levati E."/>
            <person name="Barry K.W."/>
            <person name="Belfiori B."/>
            <person name="Cichocki N."/>
            <person name="Clum A."/>
            <person name="Dockter R.B."/>
            <person name="Fauchery L."/>
            <person name="Guy J."/>
            <person name="Iotti M."/>
            <person name="Le Tacon F."/>
            <person name="Lindquist E.A."/>
            <person name="Lipzen A."/>
            <person name="Malagnac F."/>
            <person name="Mello A."/>
            <person name="Molinier V."/>
            <person name="Miyauchi S."/>
            <person name="Poulain J."/>
            <person name="Riccioni C."/>
            <person name="Rubini A."/>
            <person name="Sitrit Y."/>
            <person name="Splivallo R."/>
            <person name="Traeger S."/>
            <person name="Wang M."/>
            <person name="Zifcakova L."/>
            <person name="Wipf D."/>
            <person name="Zambonelli A."/>
            <person name="Paolocci F."/>
            <person name="Nowrousian M."/>
            <person name="Ottonello S."/>
            <person name="Baldrian P."/>
            <person name="Spatafora J.W."/>
            <person name="Henrissat B."/>
            <person name="Nagy L.G."/>
            <person name="Aury J.M."/>
            <person name="Wincker P."/>
            <person name="Grigoriev I.V."/>
            <person name="Bonfante P."/>
            <person name="Martin F.M."/>
        </authorList>
    </citation>
    <scope>NUCLEOTIDE SEQUENCE [LARGE SCALE GENOMIC DNA]</scope>
    <source>
        <strain evidence="4 5">ATCC MYA-4762</strain>
    </source>
</reference>
<feature type="domain" description="Protein HGH1 C-terminal" evidence="3">
    <location>
        <begin position="293"/>
        <end position="345"/>
    </location>
</feature>
<dbReference type="FunCoup" id="A0A3N4LL27">
    <property type="interactions" value="1086"/>
</dbReference>
<accession>A0A3N4LL27</accession>
<proteinExistence type="inferred from homology"/>
<dbReference type="Proteomes" id="UP000267821">
    <property type="component" value="Unassembled WGS sequence"/>
</dbReference>
<evidence type="ECO:0000256" key="1">
    <source>
        <dbReference type="ARBA" id="ARBA00006712"/>
    </source>
</evidence>
<sequence length="370" mass="41036">MPTELEELVGFLGAPQPHIRQIALENVIGYSAHQPAIFKTEGLKPVKDLKALVGSTVANTKNALTCLVNLSSDPNVLNLLAADITFIGLLLKLITTPLPVPPNAPKDLRKPPEAPPAAELGSMLLANLAKHDTFPAKILEMKKSKIEGISQGEMAMDQLMDCFVRGEKDWDYLAYVFADVSRIPQGRKYFITPRSYDSVIPMSKLVVFTEHPSDLRRRGIASTIKNACFDLPTHSSFLSPTQINLLPYLLSPLMGPEEYPEDEMSKLPEDLQLLPPTKKREPEVDILTTHVESILLLATARSGREVLRDSGVYPVLREAHLAVKDEGFRDTIDRVVQVLMADEDPHDPDPEARVLEVEVDEDSDKVIEIL</sequence>
<dbReference type="SUPFAM" id="SSF48371">
    <property type="entry name" value="ARM repeat"/>
    <property type="match status" value="1"/>
</dbReference>
<gene>
    <name evidence="4" type="ORF">L211DRAFT_862252</name>
</gene>
<protein>
    <submittedName>
        <fullName evidence="4">DUF383-domain-containing protein</fullName>
    </submittedName>
</protein>
<dbReference type="InterPro" id="IPR016024">
    <property type="entry name" value="ARM-type_fold"/>
</dbReference>
<evidence type="ECO:0000313" key="5">
    <source>
        <dbReference type="Proteomes" id="UP000267821"/>
    </source>
</evidence>
<comment type="similarity">
    <text evidence="1">Belongs to the HGH1 family.</text>
</comment>
<evidence type="ECO:0000313" key="4">
    <source>
        <dbReference type="EMBL" id="RPB23486.1"/>
    </source>
</evidence>
<dbReference type="InterPro" id="IPR007206">
    <property type="entry name" value="Protein_HGH1_C"/>
</dbReference>
<dbReference type="PANTHER" id="PTHR13387">
    <property type="entry name" value="PROTEIN HGH1 HOMOLOG"/>
    <property type="match status" value="1"/>
</dbReference>
<evidence type="ECO:0000259" key="3">
    <source>
        <dbReference type="Pfam" id="PF04064"/>
    </source>
</evidence>
<feature type="domain" description="Protein HGH1 N-terminal" evidence="2">
    <location>
        <begin position="116"/>
        <end position="287"/>
    </location>
</feature>
<name>A0A3N4LL27_9PEZI</name>
<dbReference type="InParanoid" id="A0A3N4LL27"/>
<dbReference type="InterPro" id="IPR039717">
    <property type="entry name" value="Hgh1"/>
</dbReference>
<dbReference type="AlphaFoldDB" id="A0A3N4LL27"/>
<organism evidence="4 5">
    <name type="scientific">Terfezia boudieri ATCC MYA-4762</name>
    <dbReference type="NCBI Taxonomy" id="1051890"/>
    <lineage>
        <taxon>Eukaryota</taxon>
        <taxon>Fungi</taxon>
        <taxon>Dikarya</taxon>
        <taxon>Ascomycota</taxon>
        <taxon>Pezizomycotina</taxon>
        <taxon>Pezizomycetes</taxon>
        <taxon>Pezizales</taxon>
        <taxon>Pezizaceae</taxon>
        <taxon>Terfezia</taxon>
    </lineage>
</organism>
<dbReference type="STRING" id="1051890.A0A3N4LL27"/>
<dbReference type="Pfam" id="PF04063">
    <property type="entry name" value="DUF383"/>
    <property type="match status" value="1"/>
</dbReference>
<dbReference type="EMBL" id="ML121546">
    <property type="protein sequence ID" value="RPB23486.1"/>
    <property type="molecule type" value="Genomic_DNA"/>
</dbReference>
<evidence type="ECO:0000259" key="2">
    <source>
        <dbReference type="Pfam" id="PF04063"/>
    </source>
</evidence>
<dbReference type="Pfam" id="PF04064">
    <property type="entry name" value="DUF384"/>
    <property type="match status" value="1"/>
</dbReference>
<dbReference type="InterPro" id="IPR007205">
    <property type="entry name" value="Protein_HGH1_N"/>
</dbReference>
<keyword evidence="5" id="KW-1185">Reference proteome</keyword>